<accession>A0A6J4IKY5</accession>
<dbReference type="EMBL" id="CADCTN010000162">
    <property type="protein sequence ID" value="CAA9253531.1"/>
    <property type="molecule type" value="Genomic_DNA"/>
</dbReference>
<gene>
    <name evidence="2" type="ORF">AVDCRST_MAG52-2234</name>
</gene>
<evidence type="ECO:0000256" key="1">
    <source>
        <dbReference type="SAM" id="MobiDB-lite"/>
    </source>
</evidence>
<sequence>AARPRQRPDGSAGRCRRPYLLDPSAAHRARRGGGADRGGVAGGQLPRGRAARLARL</sequence>
<feature type="region of interest" description="Disordered" evidence="1">
    <location>
        <begin position="1"/>
        <end position="56"/>
    </location>
</feature>
<organism evidence="2">
    <name type="scientific">uncultured Blastococcus sp</name>
    <dbReference type="NCBI Taxonomy" id="217144"/>
    <lineage>
        <taxon>Bacteria</taxon>
        <taxon>Bacillati</taxon>
        <taxon>Actinomycetota</taxon>
        <taxon>Actinomycetes</taxon>
        <taxon>Geodermatophilales</taxon>
        <taxon>Geodermatophilaceae</taxon>
        <taxon>Blastococcus</taxon>
        <taxon>environmental samples</taxon>
    </lineage>
</organism>
<proteinExistence type="predicted"/>
<dbReference type="AlphaFoldDB" id="A0A6J4IKY5"/>
<feature type="non-terminal residue" evidence="2">
    <location>
        <position position="56"/>
    </location>
</feature>
<reference evidence="2" key="1">
    <citation type="submission" date="2020-02" db="EMBL/GenBank/DDBJ databases">
        <authorList>
            <person name="Meier V. D."/>
        </authorList>
    </citation>
    <scope>NUCLEOTIDE SEQUENCE</scope>
    <source>
        <strain evidence="2">AVDCRST_MAG52</strain>
    </source>
</reference>
<evidence type="ECO:0000313" key="2">
    <source>
        <dbReference type="EMBL" id="CAA9253531.1"/>
    </source>
</evidence>
<protein>
    <submittedName>
        <fullName evidence="2">Uncharacterized protein</fullName>
    </submittedName>
</protein>
<name>A0A6J4IKY5_9ACTN</name>
<feature type="non-terminal residue" evidence="2">
    <location>
        <position position="1"/>
    </location>
</feature>